<gene>
    <name evidence="2" type="ORF">F7725_007383</name>
</gene>
<keyword evidence="3" id="KW-1185">Reference proteome</keyword>
<feature type="compositionally biased region" description="Polar residues" evidence="1">
    <location>
        <begin position="69"/>
        <end position="88"/>
    </location>
</feature>
<feature type="region of interest" description="Disordered" evidence="1">
    <location>
        <begin position="1"/>
        <end position="226"/>
    </location>
</feature>
<evidence type="ECO:0000313" key="2">
    <source>
        <dbReference type="EMBL" id="KAF3841521.1"/>
    </source>
</evidence>
<comment type="caution">
    <text evidence="2">The sequence shown here is derived from an EMBL/GenBank/DDBJ whole genome shotgun (WGS) entry which is preliminary data.</text>
</comment>
<dbReference type="OrthoDB" id="10510975at2759"/>
<feature type="compositionally biased region" description="Pro residues" evidence="1">
    <location>
        <begin position="30"/>
        <end position="43"/>
    </location>
</feature>
<sequence>MVLVLGLLSSHAASPPQQKVGLRPGASSPGPQPSAPPLHPQPLRPALHGPSEAGTLQCQSPAPRGPHSQGPTLNPDSGSTTPVHSRSSPAEMCTPPNQKSRVKKKVSKSSAYRRDAQGDLPPPPEPPPGGERLQGLQGSMEASNAVNMALSSLERSEYSSQRKGSAHRHIENEDLLPYSSKALHLSRSQMSSNCSTTGSSSSRGSTGSRGPPSARKYTEVPPPVGR</sequence>
<organism evidence="2 3">
    <name type="scientific">Dissostichus mawsoni</name>
    <name type="common">Antarctic cod</name>
    <dbReference type="NCBI Taxonomy" id="36200"/>
    <lineage>
        <taxon>Eukaryota</taxon>
        <taxon>Metazoa</taxon>
        <taxon>Chordata</taxon>
        <taxon>Craniata</taxon>
        <taxon>Vertebrata</taxon>
        <taxon>Euteleostomi</taxon>
        <taxon>Actinopterygii</taxon>
        <taxon>Neopterygii</taxon>
        <taxon>Teleostei</taxon>
        <taxon>Neoteleostei</taxon>
        <taxon>Acanthomorphata</taxon>
        <taxon>Eupercaria</taxon>
        <taxon>Perciformes</taxon>
        <taxon>Notothenioidei</taxon>
        <taxon>Nototheniidae</taxon>
        <taxon>Dissostichus</taxon>
    </lineage>
</organism>
<dbReference type="EMBL" id="JAAKFY010000020">
    <property type="protein sequence ID" value="KAF3841521.1"/>
    <property type="molecule type" value="Genomic_DNA"/>
</dbReference>
<feature type="compositionally biased region" description="Polar residues" evidence="1">
    <location>
        <begin position="136"/>
        <end position="150"/>
    </location>
</feature>
<feature type="compositionally biased region" description="Low complexity" evidence="1">
    <location>
        <begin position="195"/>
        <end position="213"/>
    </location>
</feature>
<proteinExistence type="predicted"/>
<evidence type="ECO:0000313" key="3">
    <source>
        <dbReference type="Proteomes" id="UP000518266"/>
    </source>
</evidence>
<feature type="compositionally biased region" description="Pro residues" evidence="1">
    <location>
        <begin position="120"/>
        <end position="129"/>
    </location>
</feature>
<dbReference type="Proteomes" id="UP000518266">
    <property type="component" value="Unassembled WGS sequence"/>
</dbReference>
<dbReference type="AlphaFoldDB" id="A0A7J5XX91"/>
<evidence type="ECO:0000256" key="1">
    <source>
        <dbReference type="SAM" id="MobiDB-lite"/>
    </source>
</evidence>
<protein>
    <submittedName>
        <fullName evidence="2">Uncharacterized protein</fullName>
    </submittedName>
</protein>
<name>A0A7J5XX91_DISMA</name>
<accession>A0A7J5XX91</accession>
<reference evidence="2 3" key="1">
    <citation type="submission" date="2020-03" db="EMBL/GenBank/DDBJ databases">
        <title>Dissostichus mawsoni Genome sequencing and assembly.</title>
        <authorList>
            <person name="Park H."/>
        </authorList>
    </citation>
    <scope>NUCLEOTIDE SEQUENCE [LARGE SCALE GENOMIC DNA]</scope>
    <source>
        <strain evidence="2">DM0001</strain>
        <tissue evidence="2">Muscle</tissue>
    </source>
</reference>